<dbReference type="InterPro" id="IPR059179">
    <property type="entry name" value="MLKL-like_MCAfunc"/>
</dbReference>
<evidence type="ECO:0000313" key="2">
    <source>
        <dbReference type="Proteomes" id="UP001215598"/>
    </source>
</evidence>
<dbReference type="CDD" id="cd21037">
    <property type="entry name" value="MLKL_NTD"/>
    <property type="match status" value="1"/>
</dbReference>
<reference evidence="1" key="1">
    <citation type="submission" date="2023-03" db="EMBL/GenBank/DDBJ databases">
        <title>Massive genome expansion in bonnet fungi (Mycena s.s.) driven by repeated elements and novel gene families across ecological guilds.</title>
        <authorList>
            <consortium name="Lawrence Berkeley National Laboratory"/>
            <person name="Harder C.B."/>
            <person name="Miyauchi S."/>
            <person name="Viragh M."/>
            <person name="Kuo A."/>
            <person name="Thoen E."/>
            <person name="Andreopoulos B."/>
            <person name="Lu D."/>
            <person name="Skrede I."/>
            <person name="Drula E."/>
            <person name="Henrissat B."/>
            <person name="Morin E."/>
            <person name="Kohler A."/>
            <person name="Barry K."/>
            <person name="LaButti K."/>
            <person name="Morin E."/>
            <person name="Salamov A."/>
            <person name="Lipzen A."/>
            <person name="Mereny Z."/>
            <person name="Hegedus B."/>
            <person name="Baldrian P."/>
            <person name="Stursova M."/>
            <person name="Weitz H."/>
            <person name="Taylor A."/>
            <person name="Grigoriev I.V."/>
            <person name="Nagy L.G."/>
            <person name="Martin F."/>
            <person name="Kauserud H."/>
        </authorList>
    </citation>
    <scope>NUCLEOTIDE SEQUENCE</scope>
    <source>
        <strain evidence="1">CBHHK182m</strain>
    </source>
</reference>
<proteinExistence type="predicted"/>
<organism evidence="1 2">
    <name type="scientific">Mycena metata</name>
    <dbReference type="NCBI Taxonomy" id="1033252"/>
    <lineage>
        <taxon>Eukaryota</taxon>
        <taxon>Fungi</taxon>
        <taxon>Dikarya</taxon>
        <taxon>Basidiomycota</taxon>
        <taxon>Agaricomycotina</taxon>
        <taxon>Agaricomycetes</taxon>
        <taxon>Agaricomycetidae</taxon>
        <taxon>Agaricales</taxon>
        <taxon>Marasmiineae</taxon>
        <taxon>Mycenaceae</taxon>
        <taxon>Mycena</taxon>
    </lineage>
</organism>
<keyword evidence="2" id="KW-1185">Reference proteome</keyword>
<dbReference type="EMBL" id="JARKIB010000172">
    <property type="protein sequence ID" value="KAJ7728455.1"/>
    <property type="molecule type" value="Genomic_DNA"/>
</dbReference>
<protein>
    <submittedName>
        <fullName evidence="1">Uncharacterized protein</fullName>
    </submittedName>
</protein>
<accession>A0AAD7HUH5</accession>
<evidence type="ECO:0000313" key="1">
    <source>
        <dbReference type="EMBL" id="KAJ7728455.1"/>
    </source>
</evidence>
<comment type="caution">
    <text evidence="1">The sequence shown here is derived from an EMBL/GenBank/DDBJ whole genome shotgun (WGS) entry which is preliminary data.</text>
</comment>
<sequence>MPFHRIFRSAAPDDWVSPLITVARGLVPVANCVPFPYVTVALTAGLALLELIQTVGKSSEDLKYLAESVTTIMKLLREEVDAHPTTEDTRFKQLCLEFETHLTQLSTDLKAMSKNWSSSRFKKYLNSNDIQDRIARFTREVNDLRANATFVAAAGTRLDLQSVSDNVAAVEAGVSDIRRELMEQRSALIPKIAVDSSGHELARYEEDFHALKLGDIHLEFSTARPAHFIEWDLDGNGERHTAWVDYRATVKGSVQTVRVYQGSDPLESWKGFLSFLAENSPSPHLPQLFGFCNSPRLRSLVFHGEFCPLDEYAKTLPTAQMIVDWELNLMSDLVQLRVADPGGVFDWPFHFALVNPKDRGKVIISHVNEPLESRSFMRGSLPPFLEWFVRAGQWLINGHHALLITGIENDMKHCLQSIAHLRRVGPCGFLNVFEILTARGAVYHRHGGLVAELGSREITPEDRWNAVHIYISEPFRVGPCPDLTGWPDAFFPTIVDDPTPGFTHFAVPLLGESRRWCSLHDQQVRCGYFLSAEIEFGKTVPDISASWLAQASPMRSNPAFRGRDASEFVIPNCTKLKLTWEMVLDTQDSEFLATLTSLPLNIHVFVQIPILENGSAEEPTIYWSTTANTIETKLIPREAYKIRMRWSPYISVMRWESHHYEVAEKIQEEYGFDPKTSAAAESMGLPVLDLALNKSFDTASGVFYFSHSCGARTLLFFSQTPLGRKRLGRIL</sequence>
<dbReference type="Proteomes" id="UP001215598">
    <property type="component" value="Unassembled WGS sequence"/>
</dbReference>
<name>A0AAD7HUH5_9AGAR</name>
<gene>
    <name evidence="1" type="ORF">B0H16DRAFT_1894076</name>
</gene>
<dbReference type="AlphaFoldDB" id="A0AAD7HUH5"/>